<dbReference type="Gene3D" id="1.10.530.10">
    <property type="match status" value="1"/>
</dbReference>
<reference evidence="3" key="1">
    <citation type="submission" date="2022-11" db="EMBL/GenBank/DDBJ databases">
        <title>Genome Resource of Sclerotinia nivalis Strain SnTB1, a Plant Pathogen Isolated from American Ginseng.</title>
        <authorList>
            <person name="Fan S."/>
        </authorList>
    </citation>
    <scope>NUCLEOTIDE SEQUENCE</scope>
    <source>
        <strain evidence="3">SnTB1</strain>
    </source>
</reference>
<gene>
    <name evidence="3" type="ORF">OCU04_003874</name>
</gene>
<dbReference type="PANTHER" id="PTHR36182">
    <property type="entry name" value="PROTEIN, PUTATIVE (AFU_ORTHOLOGUE AFUA_6G10930)-RELATED"/>
    <property type="match status" value="1"/>
</dbReference>
<dbReference type="PANTHER" id="PTHR36182:SF1">
    <property type="entry name" value="PROTEIN, PUTATIVE (AFU_ORTHOLOGUE AFUA_6G10930)-RELATED"/>
    <property type="match status" value="1"/>
</dbReference>
<sequence>MFTLPLILVAGGLSTLSIGAPLPGNTERHSFVHSVQERAANSYKVYSGDGNTNVGWPTQSEWISSFDDMFDKQNSVLKASCTQFGADNNSDDEISDLKSAISEVASTTGIESRFILAIVMQESNGCVRAPTTVYSISNPGLMQSHEGSGSCNSGSSVQNPCPKSEMVQMITDGTAGTSSGDGLKQCLAETGVTDVSMYYKAARIYNSGSIASGGNLGDGVATHCYATDVANRLTGWYSGTSSCDSATIGSLTGPAASPGSSAISSEIASASSVISSIVSSVASVASVATSTYSVPTSAYSVPTSAYSVPTSISVRPFFTSAASAAASAAASNAGGIFAQGGASSSASSIVEPTSVSSAISVPTAASSSIAEPTSVSSAISVPTAASSSIAEPTSVTSAISVPTATPSSTSIASIIPTATLPATVTTATASPTTSITYPSASSSSSSNTTYTPGTECTTPGQWNCIDGTSFQQCSSGIWSSVGGLAAGTACKVGEGKMIDIFATNGETKHKRHADARGLKHSHLHVLKRNVQIS</sequence>
<keyword evidence="4" id="KW-1185">Reference proteome</keyword>
<dbReference type="OrthoDB" id="1193027at2759"/>
<evidence type="ECO:0000256" key="2">
    <source>
        <dbReference type="SAM" id="SignalP"/>
    </source>
</evidence>
<name>A0A9X0DLS2_9HELO</name>
<feature type="region of interest" description="Disordered" evidence="1">
    <location>
        <begin position="432"/>
        <end position="453"/>
    </location>
</feature>
<keyword evidence="2" id="KW-0732">Signal</keyword>
<evidence type="ECO:0000313" key="3">
    <source>
        <dbReference type="EMBL" id="KAJ8068311.1"/>
    </source>
</evidence>
<evidence type="ECO:0000313" key="4">
    <source>
        <dbReference type="Proteomes" id="UP001152300"/>
    </source>
</evidence>
<protein>
    <submittedName>
        <fullName evidence="3">Uncharacterized protein</fullName>
    </submittedName>
</protein>
<proteinExistence type="predicted"/>
<dbReference type="EMBL" id="JAPEIS010000003">
    <property type="protein sequence ID" value="KAJ8068311.1"/>
    <property type="molecule type" value="Genomic_DNA"/>
</dbReference>
<dbReference type="Proteomes" id="UP001152300">
    <property type="component" value="Unassembled WGS sequence"/>
</dbReference>
<accession>A0A9X0DLS2</accession>
<organism evidence="3 4">
    <name type="scientific">Sclerotinia nivalis</name>
    <dbReference type="NCBI Taxonomy" id="352851"/>
    <lineage>
        <taxon>Eukaryota</taxon>
        <taxon>Fungi</taxon>
        <taxon>Dikarya</taxon>
        <taxon>Ascomycota</taxon>
        <taxon>Pezizomycotina</taxon>
        <taxon>Leotiomycetes</taxon>
        <taxon>Helotiales</taxon>
        <taxon>Sclerotiniaceae</taxon>
        <taxon>Sclerotinia</taxon>
    </lineage>
</organism>
<feature type="signal peptide" evidence="2">
    <location>
        <begin position="1"/>
        <end position="19"/>
    </location>
</feature>
<dbReference type="AlphaFoldDB" id="A0A9X0DLS2"/>
<comment type="caution">
    <text evidence="3">The sequence shown here is derived from an EMBL/GenBank/DDBJ whole genome shotgun (WGS) entry which is preliminary data.</text>
</comment>
<evidence type="ECO:0000256" key="1">
    <source>
        <dbReference type="SAM" id="MobiDB-lite"/>
    </source>
</evidence>
<feature type="chain" id="PRO_5040770834" evidence="2">
    <location>
        <begin position="20"/>
        <end position="533"/>
    </location>
</feature>